<accession>A0A4Q9GLH7</accession>
<gene>
    <name evidence="2" type="ORF">EYR15_02835</name>
</gene>
<feature type="compositionally biased region" description="Low complexity" evidence="1">
    <location>
        <begin position="177"/>
        <end position="194"/>
    </location>
</feature>
<evidence type="ECO:0000313" key="2">
    <source>
        <dbReference type="EMBL" id="TBN55092.1"/>
    </source>
</evidence>
<sequence>MTPAERNLIAGLFDRLRSAEGAYRDPEAESFIQEQVSRQPHAPYAMAQTLIVQNQALEAAKARIDELERQVSDARGGSFSRPASETASPWGPRASEAMGAPAGFGGRPGYERAPDYGTPPSQTYEPQQTSRFGGGGGFLSGALQTAAGVAGGALLFSGIQSMFGGGTHAAENAGEAAKLADTPDSADDAASPASEEGGWFSGLLGGVDEKPDATPVSDDDGGNFGGDDGGDWT</sequence>
<proteinExistence type="predicted"/>
<feature type="compositionally biased region" description="Polar residues" evidence="1">
    <location>
        <begin position="119"/>
        <end position="131"/>
    </location>
</feature>
<dbReference type="AlphaFoldDB" id="A0A4Q9GLH7"/>
<protein>
    <submittedName>
        <fullName evidence="2">DUF2076 domain-containing protein</fullName>
    </submittedName>
</protein>
<name>A0A4Q9GLH7_9HYPH</name>
<dbReference type="Pfam" id="PF09849">
    <property type="entry name" value="DUF2076"/>
    <property type="match status" value="1"/>
</dbReference>
<feature type="region of interest" description="Disordered" evidence="1">
    <location>
        <begin position="177"/>
        <end position="233"/>
    </location>
</feature>
<dbReference type="InterPro" id="IPR018648">
    <property type="entry name" value="DUF2076"/>
</dbReference>
<evidence type="ECO:0000256" key="1">
    <source>
        <dbReference type="SAM" id="MobiDB-lite"/>
    </source>
</evidence>
<organism evidence="2 3">
    <name type="scientific">Hansschlegelia quercus</name>
    <dbReference type="NCBI Taxonomy" id="2528245"/>
    <lineage>
        <taxon>Bacteria</taxon>
        <taxon>Pseudomonadati</taxon>
        <taxon>Pseudomonadota</taxon>
        <taxon>Alphaproteobacteria</taxon>
        <taxon>Hyphomicrobiales</taxon>
        <taxon>Methylopilaceae</taxon>
        <taxon>Hansschlegelia</taxon>
    </lineage>
</organism>
<reference evidence="2 3" key="1">
    <citation type="submission" date="2019-02" db="EMBL/GenBank/DDBJ databases">
        <title>Hansschlegelia quercus sp. nov., a novel methylotrophic bacterium from buds of oak (Quercus robur L.).</title>
        <authorList>
            <person name="Agafonova N.V."/>
            <person name="Kaparullina E.N."/>
            <person name="Grouzdev D.S."/>
            <person name="Doronina N.V."/>
        </authorList>
    </citation>
    <scope>NUCLEOTIDE SEQUENCE [LARGE SCALE GENOMIC DNA]</scope>
    <source>
        <strain evidence="2 3">Dub</strain>
    </source>
</reference>
<dbReference type="OrthoDB" id="122910at2"/>
<dbReference type="RefSeq" id="WP_131001343.1">
    <property type="nucleotide sequence ID" value="NZ_JBHSZR010000002.1"/>
</dbReference>
<keyword evidence="3" id="KW-1185">Reference proteome</keyword>
<feature type="region of interest" description="Disordered" evidence="1">
    <location>
        <begin position="71"/>
        <end position="133"/>
    </location>
</feature>
<dbReference type="EMBL" id="SIUB01000001">
    <property type="protein sequence ID" value="TBN55092.1"/>
    <property type="molecule type" value="Genomic_DNA"/>
</dbReference>
<evidence type="ECO:0000313" key="3">
    <source>
        <dbReference type="Proteomes" id="UP000291613"/>
    </source>
</evidence>
<dbReference type="Proteomes" id="UP000291613">
    <property type="component" value="Unassembled WGS sequence"/>
</dbReference>
<comment type="caution">
    <text evidence="2">The sequence shown here is derived from an EMBL/GenBank/DDBJ whole genome shotgun (WGS) entry which is preliminary data.</text>
</comment>